<reference evidence="3 4" key="1">
    <citation type="submission" date="2019-09" db="EMBL/GenBank/DDBJ databases">
        <title>The hologenome of the rock-dwelling lichen Lasallia pustulata.</title>
        <authorList>
            <person name="Greshake Tzovaras B."/>
            <person name="Segers F."/>
            <person name="Bicker A."/>
            <person name="Dal Grande F."/>
            <person name="Otte J."/>
            <person name="Hankeln T."/>
            <person name="Schmitt I."/>
            <person name="Ebersberger I."/>
        </authorList>
    </citation>
    <scope>NUCLEOTIDE SEQUENCE [LARGE SCALE GENOMIC DNA]</scope>
    <source>
        <strain evidence="3">A1-1</strain>
    </source>
</reference>
<dbReference type="Proteomes" id="UP000324767">
    <property type="component" value="Unassembled WGS sequence"/>
</dbReference>
<evidence type="ECO:0000256" key="2">
    <source>
        <dbReference type="SAM" id="Phobius"/>
    </source>
</evidence>
<evidence type="ECO:0000313" key="4">
    <source>
        <dbReference type="Proteomes" id="UP000324767"/>
    </source>
</evidence>
<keyword evidence="2" id="KW-1133">Transmembrane helix</keyword>
<keyword evidence="2" id="KW-0812">Transmembrane</keyword>
<feature type="compositionally biased region" description="Acidic residues" evidence="1">
    <location>
        <begin position="409"/>
        <end position="419"/>
    </location>
</feature>
<name>A0A5M8PF69_9LECA</name>
<proteinExistence type="predicted"/>
<evidence type="ECO:0000256" key="1">
    <source>
        <dbReference type="SAM" id="MobiDB-lite"/>
    </source>
</evidence>
<accession>A0A5M8PF69</accession>
<keyword evidence="2" id="KW-0472">Membrane</keyword>
<protein>
    <submittedName>
        <fullName evidence="3">Uncharacterized protein</fullName>
    </submittedName>
</protein>
<gene>
    <name evidence="3" type="ORF">FRX48_08817</name>
</gene>
<dbReference type="OrthoDB" id="5408880at2759"/>
<feature type="compositionally biased region" description="Basic and acidic residues" evidence="1">
    <location>
        <begin position="276"/>
        <end position="285"/>
    </location>
</feature>
<feature type="transmembrane region" description="Helical" evidence="2">
    <location>
        <begin position="234"/>
        <end position="256"/>
    </location>
</feature>
<sequence>MGAADIRHGRLQRARLPSLVIFFGFVTCVSALQYVPGSNCTTVCAEGETSPATNGKDISCNDGDFNDTATGSAFQACVSCELRSQARDQATGQTDVGWALYNLRYALDWCIFGFPTRNDQVQSNACIETCDAIAMALETNILTPNLSSPYDYCQADPAFLTNLSSCAFCQSFVPNRVYLSNFLNTLKASCKSQPSPSTAFPISPLQIFTLQPPASYSSIAKTSTTRGLSRSAKIAIGVIVPLVVLLLLAIFFLYWYRRYKSSTSPAHRYRPQQSSLDERWGDTKISRPTGGPSQYASANPLVPGSQSYFPSPTGAPQPHHSPDPLETQYAPVPLPTPEQHLIPSHPHMGISSKGKSREADMPVTHPAVTEAHRPSRKGFGKSVRGLTPMLGKKPKVALDTAGVARGGDDLEDSPSDLFG</sequence>
<feature type="region of interest" description="Disordered" evidence="1">
    <location>
        <begin position="265"/>
        <end position="419"/>
    </location>
</feature>
<evidence type="ECO:0000313" key="3">
    <source>
        <dbReference type="EMBL" id="KAA6407574.1"/>
    </source>
</evidence>
<organism evidence="3 4">
    <name type="scientific">Lasallia pustulata</name>
    <dbReference type="NCBI Taxonomy" id="136370"/>
    <lineage>
        <taxon>Eukaryota</taxon>
        <taxon>Fungi</taxon>
        <taxon>Dikarya</taxon>
        <taxon>Ascomycota</taxon>
        <taxon>Pezizomycotina</taxon>
        <taxon>Lecanoromycetes</taxon>
        <taxon>OSLEUM clade</taxon>
        <taxon>Umbilicariomycetidae</taxon>
        <taxon>Umbilicariales</taxon>
        <taxon>Umbilicariaceae</taxon>
        <taxon>Lasallia</taxon>
    </lineage>
</organism>
<feature type="transmembrane region" description="Helical" evidence="2">
    <location>
        <begin position="16"/>
        <end position="35"/>
    </location>
</feature>
<dbReference type="EMBL" id="VXIT01000017">
    <property type="protein sequence ID" value="KAA6407574.1"/>
    <property type="molecule type" value="Genomic_DNA"/>
</dbReference>
<dbReference type="AlphaFoldDB" id="A0A5M8PF69"/>
<comment type="caution">
    <text evidence="3">The sequence shown here is derived from an EMBL/GenBank/DDBJ whole genome shotgun (WGS) entry which is preliminary data.</text>
</comment>
<feature type="compositionally biased region" description="Polar residues" evidence="1">
    <location>
        <begin position="265"/>
        <end position="275"/>
    </location>
</feature>